<name>A0ABV5M9U3_9ACTN</name>
<comment type="caution">
    <text evidence="1">The sequence shown here is derived from an EMBL/GenBank/DDBJ whole genome shotgun (WGS) entry which is preliminary data.</text>
</comment>
<accession>A0ABV5M9U3</accession>
<evidence type="ECO:0000313" key="1">
    <source>
        <dbReference type="EMBL" id="MFB9445602.1"/>
    </source>
</evidence>
<protein>
    <submittedName>
        <fullName evidence="1">DUF2283 domain-containing protein</fullName>
    </submittedName>
</protein>
<proteinExistence type="predicted"/>
<reference evidence="1 2" key="1">
    <citation type="submission" date="2024-09" db="EMBL/GenBank/DDBJ databases">
        <authorList>
            <person name="Sun Q."/>
            <person name="Mori K."/>
        </authorList>
    </citation>
    <scope>NUCLEOTIDE SEQUENCE [LARGE SCALE GENOMIC DNA]</scope>
    <source>
        <strain evidence="1 2">JCM 3307</strain>
    </source>
</reference>
<gene>
    <name evidence="1" type="ORF">ACFFTR_21195</name>
</gene>
<sequence length="70" mass="7310">MTYDIDANAAYLAIEEHAAAGAAVEQVAIERPGQGDIVLDFDADGHLLGIEIIGAVRLLHPTIVAAAMQI</sequence>
<dbReference type="RefSeq" id="WP_223103948.1">
    <property type="nucleotide sequence ID" value="NZ_CP061913.1"/>
</dbReference>
<organism evidence="1 2">
    <name type="scientific">Dactylosporangium vinaceum</name>
    <dbReference type="NCBI Taxonomy" id="53362"/>
    <lineage>
        <taxon>Bacteria</taxon>
        <taxon>Bacillati</taxon>
        <taxon>Actinomycetota</taxon>
        <taxon>Actinomycetes</taxon>
        <taxon>Micromonosporales</taxon>
        <taxon>Micromonosporaceae</taxon>
        <taxon>Dactylosporangium</taxon>
    </lineage>
</organism>
<evidence type="ECO:0000313" key="2">
    <source>
        <dbReference type="Proteomes" id="UP001589608"/>
    </source>
</evidence>
<dbReference type="Pfam" id="PF10049">
    <property type="entry name" value="DUF2283"/>
    <property type="match status" value="1"/>
</dbReference>
<keyword evidence="2" id="KW-1185">Reference proteome</keyword>
<dbReference type="EMBL" id="JBHMCA010000042">
    <property type="protein sequence ID" value="MFB9445602.1"/>
    <property type="molecule type" value="Genomic_DNA"/>
</dbReference>
<dbReference type="InterPro" id="IPR019270">
    <property type="entry name" value="DUF2283"/>
</dbReference>
<dbReference type="Proteomes" id="UP001589608">
    <property type="component" value="Unassembled WGS sequence"/>
</dbReference>